<dbReference type="SUPFAM" id="SSF56024">
    <property type="entry name" value="Phospholipase D/nuclease"/>
    <property type="match status" value="1"/>
</dbReference>
<dbReference type="Gene3D" id="3.40.50.300">
    <property type="entry name" value="P-loop containing nucleotide triphosphate hydrolases"/>
    <property type="match status" value="1"/>
</dbReference>
<dbReference type="PROSITE" id="PS50035">
    <property type="entry name" value="PLD"/>
    <property type="match status" value="1"/>
</dbReference>
<evidence type="ECO:0000313" key="3">
    <source>
        <dbReference type="EMBL" id="SVB65102.1"/>
    </source>
</evidence>
<evidence type="ECO:0000259" key="2">
    <source>
        <dbReference type="PROSITE" id="PS51192"/>
    </source>
</evidence>
<feature type="non-terminal residue" evidence="3">
    <location>
        <position position="518"/>
    </location>
</feature>
<evidence type="ECO:0008006" key="4">
    <source>
        <dbReference type="Google" id="ProtNLM"/>
    </source>
</evidence>
<accession>A0A382FR51</accession>
<reference evidence="3" key="1">
    <citation type="submission" date="2018-05" db="EMBL/GenBank/DDBJ databases">
        <authorList>
            <person name="Lanie J.A."/>
            <person name="Ng W.-L."/>
            <person name="Kazmierczak K.M."/>
            <person name="Andrzejewski T.M."/>
            <person name="Davidsen T.M."/>
            <person name="Wayne K.J."/>
            <person name="Tettelin H."/>
            <person name="Glass J.I."/>
            <person name="Rusch D."/>
            <person name="Podicherti R."/>
            <person name="Tsui H.-C.T."/>
            <person name="Winkler M.E."/>
        </authorList>
    </citation>
    <scope>NUCLEOTIDE SEQUENCE</scope>
</reference>
<name>A0A382FR51_9ZZZZ</name>
<dbReference type="GO" id="GO:0005524">
    <property type="term" value="F:ATP binding"/>
    <property type="evidence" value="ECO:0007669"/>
    <property type="project" value="InterPro"/>
</dbReference>
<organism evidence="3">
    <name type="scientific">marine metagenome</name>
    <dbReference type="NCBI Taxonomy" id="408172"/>
    <lineage>
        <taxon>unclassified sequences</taxon>
        <taxon>metagenomes</taxon>
        <taxon>ecological metagenomes</taxon>
    </lineage>
</organism>
<dbReference type="AlphaFoldDB" id="A0A382FR51"/>
<dbReference type="PROSITE" id="PS51192">
    <property type="entry name" value="HELICASE_ATP_BIND_1"/>
    <property type="match status" value="1"/>
</dbReference>
<protein>
    <recommendedName>
        <fullName evidence="4">PLD phosphodiesterase domain-containing protein</fullName>
    </recommendedName>
</protein>
<dbReference type="SMART" id="SM00487">
    <property type="entry name" value="DEXDc"/>
    <property type="match status" value="1"/>
</dbReference>
<dbReference type="InterPro" id="IPR001736">
    <property type="entry name" value="PLipase_D/transphosphatidylase"/>
</dbReference>
<dbReference type="InterPro" id="IPR014001">
    <property type="entry name" value="Helicase_ATP-bd"/>
</dbReference>
<dbReference type="GO" id="GO:0005829">
    <property type="term" value="C:cytosol"/>
    <property type="evidence" value="ECO:0007669"/>
    <property type="project" value="TreeGrafter"/>
</dbReference>
<feature type="domain" description="Helicase ATP-binding" evidence="2">
    <location>
        <begin position="275"/>
        <end position="427"/>
    </location>
</feature>
<evidence type="ECO:0000259" key="1">
    <source>
        <dbReference type="PROSITE" id="PS50035"/>
    </source>
</evidence>
<dbReference type="InterPro" id="IPR025202">
    <property type="entry name" value="PLD-like_dom"/>
</dbReference>
<dbReference type="Pfam" id="PF04851">
    <property type="entry name" value="ResIII"/>
    <property type="match status" value="1"/>
</dbReference>
<dbReference type="GO" id="GO:0016787">
    <property type="term" value="F:hydrolase activity"/>
    <property type="evidence" value="ECO:0007669"/>
    <property type="project" value="InterPro"/>
</dbReference>
<dbReference type="EMBL" id="UINC01051218">
    <property type="protein sequence ID" value="SVB65102.1"/>
    <property type="molecule type" value="Genomic_DNA"/>
</dbReference>
<dbReference type="Pfam" id="PF13091">
    <property type="entry name" value="PLDc_2"/>
    <property type="match status" value="1"/>
</dbReference>
<dbReference type="InterPro" id="IPR050742">
    <property type="entry name" value="Helicase_Restrict-Modif_Enz"/>
</dbReference>
<dbReference type="Gene3D" id="3.30.870.10">
    <property type="entry name" value="Endonuclease Chain A"/>
    <property type="match status" value="1"/>
</dbReference>
<sequence length="518" mass="58914">KDSYLRTISSNMNSILKQAIANHPSKDSLDRPDILPWNQLQRLEHYSEPIYEPEKLIPAMKRVSEDSSFVRQGTGYISLQGYDLLARNLSRADVRLLVGSNDVKGRMEVSNSLDGFRDSIQKGPMSSWKIDSAKRMRKEMINGTMRVRCLKARHLPDHHAKVQIYDGSAAILGSANLSWNGFVKNIEGSYVVVGESDVRYFVERFDEYFTEATPIEAELLEILDKSWPIRSEELVDPNDVYLRILLEMYGDSGNERSPENISLADYQEYSVNKSLRDLHEHMGSLLVAPTGTGKTLMGTFVAHRLHQKRKIDRIFVITKNGQISDIWRKAFLDFGLPYEPIPLSVFREQKGGWKKTLEGLKKSLNEKDLILIDECHHVMNDSKGKKNLLSLLDQPKQKTPYKLLLTATPMSKGLEDFNNLLNIVHPSVQVSKSSDVATLPSVTYLTHPLIAQRFAHESESGHRYVIFSGVHRFFAKKMTEQVRYDSNLLDELIETLIELPLETINHLPDGQMTIDGSG</sequence>
<dbReference type="PANTHER" id="PTHR47396">
    <property type="entry name" value="TYPE I RESTRICTION ENZYME ECOKI R PROTEIN"/>
    <property type="match status" value="1"/>
</dbReference>
<dbReference type="InterPro" id="IPR006935">
    <property type="entry name" value="Helicase/UvrB_N"/>
</dbReference>
<dbReference type="SUPFAM" id="SSF52540">
    <property type="entry name" value="P-loop containing nucleoside triphosphate hydrolases"/>
    <property type="match status" value="1"/>
</dbReference>
<proteinExistence type="predicted"/>
<feature type="domain" description="PLD phosphodiesterase" evidence="1">
    <location>
        <begin position="158"/>
        <end position="181"/>
    </location>
</feature>
<gene>
    <name evidence="3" type="ORF">METZ01_LOCUS217956</name>
</gene>
<dbReference type="GO" id="GO:0003677">
    <property type="term" value="F:DNA binding"/>
    <property type="evidence" value="ECO:0007669"/>
    <property type="project" value="InterPro"/>
</dbReference>
<dbReference type="InterPro" id="IPR027417">
    <property type="entry name" value="P-loop_NTPase"/>
</dbReference>
<dbReference type="PANTHER" id="PTHR47396:SF1">
    <property type="entry name" value="ATP-DEPENDENT HELICASE IRC3-RELATED"/>
    <property type="match status" value="1"/>
</dbReference>
<feature type="non-terminal residue" evidence="3">
    <location>
        <position position="1"/>
    </location>
</feature>